<feature type="short sequence motif" description="GXSXG" evidence="4">
    <location>
        <begin position="46"/>
        <end position="50"/>
    </location>
</feature>
<dbReference type="PANTHER" id="PTHR24185:SF1">
    <property type="entry name" value="CALCIUM-INDEPENDENT PHOSPHOLIPASE A2-GAMMA"/>
    <property type="match status" value="1"/>
</dbReference>
<evidence type="ECO:0000256" key="4">
    <source>
        <dbReference type="PROSITE-ProRule" id="PRU01161"/>
    </source>
</evidence>
<sequence>MVRYVLSLCGGGIRGLATLCFLQELDKYLMEKFNMCLCDKFDLYAGTSVGGMLAGCFAYNRCPCDIDDYIGDNIERVFKRKGFAFPFSNKYSSKGKEELISKVLPNVCLNGDPLDTQCQTYDYRGKKIKIKRYHPKPLLIPVYNASCKKADIFKSTSKRTGHISLYDAVNATSAAPSYFSPVKINHEKYVDGGIGAHDPVMCAYSEAKHKWKNEEIRVLSVGTGYVRREVNHPSDSWGKIQVLLYGDIVNSLISASADFDRGQIKKLVGNNYLRINSELQRSIEMDSIRKLDMSYLRNLGRRWFTDFEMQIDKFFSEDC</sequence>
<accession>A0A481ZD33</accession>
<dbReference type="Gene3D" id="3.40.1090.10">
    <property type="entry name" value="Cytosolic phospholipase A2 catalytic domain"/>
    <property type="match status" value="1"/>
</dbReference>
<feature type="domain" description="PNPLA" evidence="5">
    <location>
        <begin position="6"/>
        <end position="204"/>
    </location>
</feature>
<gene>
    <name evidence="6" type="ORF">LCPAC404_03810</name>
</gene>
<dbReference type="Pfam" id="PF01734">
    <property type="entry name" value="Patatin"/>
    <property type="match status" value="1"/>
</dbReference>
<feature type="short sequence motif" description="DGA/G" evidence="4">
    <location>
        <begin position="191"/>
        <end position="193"/>
    </location>
</feature>
<evidence type="ECO:0000256" key="2">
    <source>
        <dbReference type="ARBA" id="ARBA00022963"/>
    </source>
</evidence>
<dbReference type="GO" id="GO:0047499">
    <property type="term" value="F:calcium-independent phospholipase A2 activity"/>
    <property type="evidence" value="ECO:0007669"/>
    <property type="project" value="TreeGrafter"/>
</dbReference>
<dbReference type="GO" id="GO:0016042">
    <property type="term" value="P:lipid catabolic process"/>
    <property type="evidence" value="ECO:0007669"/>
    <property type="project" value="UniProtKB-UniRule"/>
</dbReference>
<feature type="active site" description="Nucleophile" evidence="4">
    <location>
        <position position="48"/>
    </location>
</feature>
<evidence type="ECO:0000256" key="3">
    <source>
        <dbReference type="ARBA" id="ARBA00023098"/>
    </source>
</evidence>
<feature type="short sequence motif" description="GXGXXG" evidence="4">
    <location>
        <begin position="10"/>
        <end position="15"/>
    </location>
</feature>
<evidence type="ECO:0000259" key="5">
    <source>
        <dbReference type="PROSITE" id="PS51635"/>
    </source>
</evidence>
<dbReference type="CDD" id="cd07199">
    <property type="entry name" value="Pat17_PNPLA8_PNPLA9_like"/>
    <property type="match status" value="1"/>
</dbReference>
<evidence type="ECO:0000256" key="1">
    <source>
        <dbReference type="ARBA" id="ARBA00022801"/>
    </source>
</evidence>
<dbReference type="PROSITE" id="PS51635">
    <property type="entry name" value="PNPLA"/>
    <property type="match status" value="1"/>
</dbReference>
<feature type="active site" description="Proton acceptor" evidence="4">
    <location>
        <position position="191"/>
    </location>
</feature>
<dbReference type="GO" id="GO:0019369">
    <property type="term" value="P:arachidonate metabolic process"/>
    <property type="evidence" value="ECO:0007669"/>
    <property type="project" value="TreeGrafter"/>
</dbReference>
<keyword evidence="1 4" id="KW-0378">Hydrolase</keyword>
<protein>
    <submittedName>
        <fullName evidence="6">Patatin-like phospholipase</fullName>
    </submittedName>
</protein>
<keyword evidence="3 4" id="KW-0443">Lipid metabolism</keyword>
<dbReference type="InterPro" id="IPR016035">
    <property type="entry name" value="Acyl_Trfase/lysoPLipase"/>
</dbReference>
<name>A0A481ZD33_9VIRU</name>
<dbReference type="PANTHER" id="PTHR24185">
    <property type="entry name" value="CALCIUM-INDEPENDENT PHOSPHOLIPASE A2-GAMMA"/>
    <property type="match status" value="1"/>
</dbReference>
<dbReference type="GO" id="GO:0016020">
    <property type="term" value="C:membrane"/>
    <property type="evidence" value="ECO:0007669"/>
    <property type="project" value="TreeGrafter"/>
</dbReference>
<dbReference type="SUPFAM" id="SSF52151">
    <property type="entry name" value="FabD/lysophospholipase-like"/>
    <property type="match status" value="1"/>
</dbReference>
<reference evidence="6" key="1">
    <citation type="journal article" date="2019" name="MBio">
        <title>Virus Genomes from Deep Sea Sediments Expand the Ocean Megavirome and Support Independent Origins of Viral Gigantism.</title>
        <authorList>
            <person name="Backstrom D."/>
            <person name="Yutin N."/>
            <person name="Jorgensen S.L."/>
            <person name="Dharamshi J."/>
            <person name="Homa F."/>
            <person name="Zaremba-Niedwiedzka K."/>
            <person name="Spang A."/>
            <person name="Wolf Y.I."/>
            <person name="Koonin E.V."/>
            <person name="Ettema T.J."/>
        </authorList>
    </citation>
    <scope>NUCLEOTIDE SEQUENCE</scope>
</reference>
<organism evidence="6">
    <name type="scientific">Pithovirus LCPAC404</name>
    <dbReference type="NCBI Taxonomy" id="2506597"/>
    <lineage>
        <taxon>Viruses</taxon>
        <taxon>Pithoviruses</taxon>
    </lineage>
</organism>
<proteinExistence type="predicted"/>
<dbReference type="InterPro" id="IPR002641">
    <property type="entry name" value="PNPLA_dom"/>
</dbReference>
<keyword evidence="2 4" id="KW-0442">Lipid degradation</keyword>
<evidence type="ECO:0000313" key="6">
    <source>
        <dbReference type="EMBL" id="QBK93677.1"/>
    </source>
</evidence>
<dbReference type="EMBL" id="MK500603">
    <property type="protein sequence ID" value="QBK93677.1"/>
    <property type="molecule type" value="Genomic_DNA"/>
</dbReference>